<keyword evidence="9 15" id="KW-0560">Oxidoreductase</keyword>
<evidence type="ECO:0000256" key="6">
    <source>
        <dbReference type="ARBA" id="ARBA00022490"/>
    </source>
</evidence>
<name>A0ABU2YCL2_9FLAO</name>
<dbReference type="SFLD" id="SFLDG01082">
    <property type="entry name" value="B12-binding_domain_containing"/>
    <property type="match status" value="1"/>
</dbReference>
<comment type="catalytic activity">
    <reaction evidence="14 15">
        <text>coproporphyrinogen III + 2 S-adenosyl-L-methionine = protoporphyrinogen IX + 2 5'-deoxyadenosine + 2 L-methionine + 2 CO2</text>
        <dbReference type="Rhea" id="RHEA:15425"/>
        <dbReference type="ChEBI" id="CHEBI:16526"/>
        <dbReference type="ChEBI" id="CHEBI:17319"/>
        <dbReference type="ChEBI" id="CHEBI:57307"/>
        <dbReference type="ChEBI" id="CHEBI:57309"/>
        <dbReference type="ChEBI" id="CHEBI:57844"/>
        <dbReference type="ChEBI" id="CHEBI:59789"/>
        <dbReference type="EC" id="1.3.98.3"/>
    </reaction>
</comment>
<dbReference type="PROSITE" id="PS51918">
    <property type="entry name" value="RADICAL_SAM"/>
    <property type="match status" value="1"/>
</dbReference>
<comment type="function">
    <text evidence="13">Involved in the heme biosynthesis. Catalyzes the anaerobic oxidative decarboxylation of propionate groups of rings A and B of coproporphyrinogen III to yield the vinyl groups in protoporphyrinogen IX.</text>
</comment>
<keyword evidence="6 15" id="KW-0963">Cytoplasm</keyword>
<dbReference type="RefSeq" id="WP_311332874.1">
    <property type="nucleotide sequence ID" value="NZ_JAVRHZ010000004.1"/>
</dbReference>
<evidence type="ECO:0000259" key="16">
    <source>
        <dbReference type="PROSITE" id="PS51918"/>
    </source>
</evidence>
<dbReference type="InterPro" id="IPR034505">
    <property type="entry name" value="Coproporphyrinogen-III_oxidase"/>
</dbReference>
<dbReference type="SMART" id="SM00729">
    <property type="entry name" value="Elp3"/>
    <property type="match status" value="1"/>
</dbReference>
<reference evidence="17 18" key="1">
    <citation type="submission" date="2023-09" db="EMBL/GenBank/DDBJ databases">
        <authorList>
            <person name="Rey-Velasco X."/>
        </authorList>
    </citation>
    <scope>NUCLEOTIDE SEQUENCE [LARGE SCALE GENOMIC DNA]</scope>
    <source>
        <strain evidence="17 18">W242</strain>
    </source>
</reference>
<evidence type="ECO:0000256" key="10">
    <source>
        <dbReference type="ARBA" id="ARBA00023004"/>
    </source>
</evidence>
<evidence type="ECO:0000313" key="18">
    <source>
        <dbReference type="Proteomes" id="UP001254488"/>
    </source>
</evidence>
<keyword evidence="8 15" id="KW-0479">Metal-binding</keyword>
<dbReference type="Pfam" id="PF04055">
    <property type="entry name" value="Radical_SAM"/>
    <property type="match status" value="1"/>
</dbReference>
<feature type="domain" description="Radical SAM core" evidence="16">
    <location>
        <begin position="57"/>
        <end position="300"/>
    </location>
</feature>
<evidence type="ECO:0000256" key="3">
    <source>
        <dbReference type="ARBA" id="ARBA00005493"/>
    </source>
</evidence>
<dbReference type="SFLD" id="SFLDS00029">
    <property type="entry name" value="Radical_SAM"/>
    <property type="match status" value="1"/>
</dbReference>
<evidence type="ECO:0000256" key="5">
    <source>
        <dbReference type="ARBA" id="ARBA00022485"/>
    </source>
</evidence>
<keyword evidence="18" id="KW-1185">Reference proteome</keyword>
<comment type="pathway">
    <text evidence="2 15">Porphyrin-containing compound metabolism; protoporphyrin-IX biosynthesis; protoporphyrinogen-IX from coproporphyrinogen-III (AdoMet route): step 1/1.</text>
</comment>
<keyword evidence="5 15" id="KW-0004">4Fe-4S</keyword>
<dbReference type="SUPFAM" id="SSF102114">
    <property type="entry name" value="Radical SAM enzymes"/>
    <property type="match status" value="1"/>
</dbReference>
<evidence type="ECO:0000256" key="13">
    <source>
        <dbReference type="ARBA" id="ARBA00024295"/>
    </source>
</evidence>
<evidence type="ECO:0000256" key="12">
    <source>
        <dbReference type="ARBA" id="ARBA00023244"/>
    </source>
</evidence>
<dbReference type="GO" id="GO:0051989">
    <property type="term" value="F:coproporphyrinogen dehydrogenase activity"/>
    <property type="evidence" value="ECO:0007669"/>
    <property type="project" value="UniProtKB-EC"/>
</dbReference>
<dbReference type="InterPro" id="IPR004558">
    <property type="entry name" value="Coprogen_oxidase_HemN"/>
</dbReference>
<evidence type="ECO:0000256" key="4">
    <source>
        <dbReference type="ARBA" id="ARBA00011245"/>
    </source>
</evidence>
<proteinExistence type="inferred from homology"/>
<comment type="subcellular location">
    <subcellularLocation>
        <location evidence="1 15">Cytoplasm</location>
    </subcellularLocation>
</comment>
<dbReference type="NCBIfam" id="TIGR00538">
    <property type="entry name" value="hemN"/>
    <property type="match status" value="1"/>
</dbReference>
<comment type="similarity">
    <text evidence="3 15">Belongs to the anaerobic coproporphyrinogen-III oxidase family.</text>
</comment>
<dbReference type="EC" id="1.3.98.3" evidence="15"/>
<protein>
    <recommendedName>
        <fullName evidence="15">Coproporphyrinogen-III oxidase</fullName>
        <ecNumber evidence="15">1.3.98.3</ecNumber>
    </recommendedName>
</protein>
<dbReference type="InterPro" id="IPR058240">
    <property type="entry name" value="rSAM_sf"/>
</dbReference>
<keyword evidence="11 15" id="KW-0411">Iron-sulfur</keyword>
<dbReference type="CDD" id="cd01335">
    <property type="entry name" value="Radical_SAM"/>
    <property type="match status" value="1"/>
</dbReference>
<evidence type="ECO:0000256" key="9">
    <source>
        <dbReference type="ARBA" id="ARBA00023002"/>
    </source>
</evidence>
<sequence length="465" mass="53232">MKSDAYLVSKYNVPGPRYTSYPTVPYWEGDSFSVSSWKESLKKGLSLPNDKGGLTISGKRPSISLYIHLPFCENMCTFCGCTKRITKNHLVEKPYIQALLKELRMYTGIIGHRPLIQQLHLGGGTPTFFSAENLEDLLIGIFEIADMAEEVEFSFEGHPNNTTREHLKMFNRNGFTRVCYGVQDYNETVQKAINRIQPFENVECATLEARSTGFTSVGHDIIFGLPFQTQEDVINTVKKTIKLMPDRIAFYSYAHVPWIKGNGQRGYSEEHLPSPEQKRLQYEIGKKMLLKAGYVEIGMDHFALKSDALYKAQQAGNIHRNFMGYTSSKTDVMIGLGLSAISDSWYGFAQNVKTLKEYYELLRNDTLPVMRGHILNEEDLVIRKHILNLMCNFETSWENKNQFFPELSYVLAQLKELEGDDLIVIKSQKLLVTEKGKAYVRNVCMPFDLRLQRKKPQTKLFSMTI</sequence>
<evidence type="ECO:0000256" key="2">
    <source>
        <dbReference type="ARBA" id="ARBA00004785"/>
    </source>
</evidence>
<keyword evidence="12 15" id="KW-0627">Porphyrin biosynthesis</keyword>
<dbReference type="EMBL" id="JAVRHZ010000004">
    <property type="protein sequence ID" value="MDT0555918.1"/>
    <property type="molecule type" value="Genomic_DNA"/>
</dbReference>
<dbReference type="Proteomes" id="UP001254488">
    <property type="component" value="Unassembled WGS sequence"/>
</dbReference>
<dbReference type="SFLD" id="SFLDG01065">
    <property type="entry name" value="anaerobic_coproporphyrinogen-I"/>
    <property type="match status" value="1"/>
</dbReference>
<comment type="subunit">
    <text evidence="4">Monomer.</text>
</comment>
<evidence type="ECO:0000256" key="11">
    <source>
        <dbReference type="ARBA" id="ARBA00023014"/>
    </source>
</evidence>
<organism evidence="17 18">
    <name type="scientific">Patiriisocius hiemis</name>
    <dbReference type="NCBI Taxonomy" id="3075604"/>
    <lineage>
        <taxon>Bacteria</taxon>
        <taxon>Pseudomonadati</taxon>
        <taxon>Bacteroidota</taxon>
        <taxon>Flavobacteriia</taxon>
        <taxon>Flavobacteriales</taxon>
        <taxon>Flavobacteriaceae</taxon>
        <taxon>Patiriisocius</taxon>
    </lineage>
</organism>
<dbReference type="Gene3D" id="3.80.30.20">
    <property type="entry name" value="tm_1862 like domain"/>
    <property type="match status" value="1"/>
</dbReference>
<dbReference type="InterPro" id="IPR023404">
    <property type="entry name" value="rSAM_horseshoe"/>
</dbReference>
<gene>
    <name evidence="17" type="primary">hemN</name>
    <name evidence="17" type="ORF">RM538_07885</name>
</gene>
<dbReference type="Gene3D" id="1.10.10.920">
    <property type="match status" value="1"/>
</dbReference>
<dbReference type="InterPro" id="IPR006638">
    <property type="entry name" value="Elp3/MiaA/NifB-like_rSAM"/>
</dbReference>
<accession>A0ABU2YCL2</accession>
<comment type="cofactor">
    <cofactor evidence="15">
        <name>[4Fe-4S] cluster</name>
        <dbReference type="ChEBI" id="CHEBI:49883"/>
    </cofactor>
    <text evidence="15">Binds 1 [4Fe-4S] cluster. The cluster is coordinated with 3 cysteines and an exchangeable S-adenosyl-L-methionine.</text>
</comment>
<dbReference type="PIRSF" id="PIRSF000167">
    <property type="entry name" value="HemN"/>
    <property type="match status" value="1"/>
</dbReference>
<comment type="caution">
    <text evidence="17">The sequence shown here is derived from an EMBL/GenBank/DDBJ whole genome shotgun (WGS) entry which is preliminary data.</text>
</comment>
<dbReference type="InterPro" id="IPR007197">
    <property type="entry name" value="rSAM"/>
</dbReference>
<evidence type="ECO:0000256" key="15">
    <source>
        <dbReference type="PIRNR" id="PIRNR000167"/>
    </source>
</evidence>
<evidence type="ECO:0000313" key="17">
    <source>
        <dbReference type="EMBL" id="MDT0555918.1"/>
    </source>
</evidence>
<keyword evidence="7 15" id="KW-0949">S-adenosyl-L-methionine</keyword>
<evidence type="ECO:0000256" key="8">
    <source>
        <dbReference type="ARBA" id="ARBA00022723"/>
    </source>
</evidence>
<evidence type="ECO:0000256" key="7">
    <source>
        <dbReference type="ARBA" id="ARBA00022691"/>
    </source>
</evidence>
<evidence type="ECO:0000256" key="1">
    <source>
        <dbReference type="ARBA" id="ARBA00004496"/>
    </source>
</evidence>
<dbReference type="PANTHER" id="PTHR13932:SF6">
    <property type="entry name" value="OXYGEN-INDEPENDENT COPROPORPHYRINOGEN III OXIDASE"/>
    <property type="match status" value="1"/>
</dbReference>
<dbReference type="PANTHER" id="PTHR13932">
    <property type="entry name" value="COPROPORPHYRINIGEN III OXIDASE"/>
    <property type="match status" value="1"/>
</dbReference>
<keyword evidence="10 15" id="KW-0408">Iron</keyword>
<evidence type="ECO:0000256" key="14">
    <source>
        <dbReference type="ARBA" id="ARBA00048321"/>
    </source>
</evidence>